<keyword evidence="3" id="KW-0472">Membrane</keyword>
<proteinExistence type="inferred from homology"/>
<dbReference type="Proteomes" id="UP000078540">
    <property type="component" value="Unassembled WGS sequence"/>
</dbReference>
<sequence length="333" mass="38815">MSSAQMRLLGRDIPRYRQRPVEDVDHQCTRCHWQDKTSPSVYDSSVWYWARTVFGRFCWIRALVVKSTGDSSEISVAAVEDIQESSYLRPESVRLVAGLIFVERQPRGARMMTCWVLIGVFVTIVLIYSFIEFHYFLRMFLTVFLARFCKKKVHILDETVIYGICTTNDVDALLYHMNNARYLRELDFARVDFYERTDLYREVCSQGSGIVQGAATIRYRRFIKPLTIFKITSKIIYWDERSFFMEHRFITPSDGFIRAIAICRQRLLNCSADTVIGALLNRRVKQNGNVEAGVMQVSLVRPEMPPEVSRWMESNEISSAMLRQEPITITTRC</sequence>
<gene>
    <name evidence="4" type="ORF">ALC53_12641</name>
</gene>
<feature type="transmembrane region" description="Helical" evidence="3">
    <location>
        <begin position="114"/>
        <end position="137"/>
    </location>
</feature>
<evidence type="ECO:0000256" key="1">
    <source>
        <dbReference type="ARBA" id="ARBA00038228"/>
    </source>
</evidence>
<dbReference type="SUPFAM" id="SSF54637">
    <property type="entry name" value="Thioesterase/thiol ester dehydrase-isomerase"/>
    <property type="match status" value="1"/>
</dbReference>
<dbReference type="PANTHER" id="PTHR12475:SF11">
    <property type="entry name" value="PROTEIN THEM6"/>
    <property type="match status" value="1"/>
</dbReference>
<dbReference type="PANTHER" id="PTHR12475">
    <property type="match status" value="1"/>
</dbReference>
<accession>A0A151HZ00</accession>
<evidence type="ECO:0000256" key="2">
    <source>
        <dbReference type="ARBA" id="ARBA00041112"/>
    </source>
</evidence>
<reference evidence="4 5" key="1">
    <citation type="submission" date="2015-09" db="EMBL/GenBank/DDBJ databases">
        <title>Atta colombica WGS genome.</title>
        <authorList>
            <person name="Nygaard S."/>
            <person name="Hu H."/>
            <person name="Boomsma J."/>
            <person name="Zhang G."/>
        </authorList>
    </citation>
    <scope>NUCLEOTIDE SEQUENCE [LARGE SCALE GENOMIC DNA]</scope>
    <source>
        <strain evidence="4">Treedump-2</strain>
        <tissue evidence="4">Whole body</tissue>
    </source>
</reference>
<organism evidence="4 5">
    <name type="scientific">Atta colombica</name>
    <dbReference type="NCBI Taxonomy" id="520822"/>
    <lineage>
        <taxon>Eukaryota</taxon>
        <taxon>Metazoa</taxon>
        <taxon>Ecdysozoa</taxon>
        <taxon>Arthropoda</taxon>
        <taxon>Hexapoda</taxon>
        <taxon>Insecta</taxon>
        <taxon>Pterygota</taxon>
        <taxon>Neoptera</taxon>
        <taxon>Endopterygota</taxon>
        <taxon>Hymenoptera</taxon>
        <taxon>Apocrita</taxon>
        <taxon>Aculeata</taxon>
        <taxon>Formicoidea</taxon>
        <taxon>Formicidae</taxon>
        <taxon>Myrmicinae</taxon>
        <taxon>Atta</taxon>
    </lineage>
</organism>
<evidence type="ECO:0000313" key="4">
    <source>
        <dbReference type="EMBL" id="KYM76949.1"/>
    </source>
</evidence>
<dbReference type="InterPro" id="IPR051490">
    <property type="entry name" value="THEM6_lcsJ_thioesterase"/>
</dbReference>
<name>A0A151HZ00_9HYME</name>
<comment type="similarity">
    <text evidence="1">Belongs to the THEM6 family.</text>
</comment>
<keyword evidence="5" id="KW-1185">Reference proteome</keyword>
<dbReference type="CDD" id="cd00586">
    <property type="entry name" value="4HBT"/>
    <property type="match status" value="1"/>
</dbReference>
<protein>
    <recommendedName>
        <fullName evidence="2">Protein THEM6</fullName>
    </recommendedName>
</protein>
<keyword evidence="3" id="KW-0812">Transmembrane</keyword>
<keyword evidence="3" id="KW-1133">Transmembrane helix</keyword>
<dbReference type="Pfam" id="PF13279">
    <property type="entry name" value="4HBT_2"/>
    <property type="match status" value="1"/>
</dbReference>
<dbReference type="InterPro" id="IPR029069">
    <property type="entry name" value="HotDog_dom_sf"/>
</dbReference>
<dbReference type="EMBL" id="KQ976714">
    <property type="protein sequence ID" value="KYM76949.1"/>
    <property type="molecule type" value="Genomic_DNA"/>
</dbReference>
<dbReference type="Gene3D" id="3.10.129.10">
    <property type="entry name" value="Hotdog Thioesterase"/>
    <property type="match status" value="1"/>
</dbReference>
<evidence type="ECO:0000313" key="5">
    <source>
        <dbReference type="Proteomes" id="UP000078540"/>
    </source>
</evidence>
<dbReference type="AlphaFoldDB" id="A0A151HZ00"/>
<evidence type="ECO:0000256" key="3">
    <source>
        <dbReference type="SAM" id="Phobius"/>
    </source>
</evidence>